<dbReference type="STRING" id="546364.SAMN04489730_6166"/>
<keyword evidence="8" id="KW-0723">Serine/threonine-protein kinase</keyword>
<dbReference type="InterPro" id="IPR011009">
    <property type="entry name" value="Kinase-like_dom_sf"/>
</dbReference>
<feature type="compositionally biased region" description="Low complexity" evidence="6">
    <location>
        <begin position="362"/>
        <end position="380"/>
    </location>
</feature>
<dbReference type="SMART" id="SM00220">
    <property type="entry name" value="S_TKc"/>
    <property type="match status" value="1"/>
</dbReference>
<dbReference type="SUPFAM" id="SSF56112">
    <property type="entry name" value="Protein kinase-like (PK-like)"/>
    <property type="match status" value="1"/>
</dbReference>
<dbReference type="InterPro" id="IPR008271">
    <property type="entry name" value="Ser/Thr_kinase_AS"/>
</dbReference>
<keyword evidence="2 5" id="KW-0547">Nucleotide-binding</keyword>
<dbReference type="GO" id="GO:0004674">
    <property type="term" value="F:protein serine/threonine kinase activity"/>
    <property type="evidence" value="ECO:0007669"/>
    <property type="project" value="UniProtKB-KW"/>
</dbReference>
<proteinExistence type="predicted"/>
<dbReference type="Gene3D" id="1.10.510.10">
    <property type="entry name" value="Transferase(Phosphotransferase) domain 1"/>
    <property type="match status" value="1"/>
</dbReference>
<evidence type="ECO:0000256" key="3">
    <source>
        <dbReference type="ARBA" id="ARBA00022777"/>
    </source>
</evidence>
<dbReference type="Gene3D" id="3.30.200.20">
    <property type="entry name" value="Phosphorylase Kinase, domain 1"/>
    <property type="match status" value="1"/>
</dbReference>
<organism evidence="8 9">
    <name type="scientific">Amycolatopsis australiensis</name>
    <dbReference type="NCBI Taxonomy" id="546364"/>
    <lineage>
        <taxon>Bacteria</taxon>
        <taxon>Bacillati</taxon>
        <taxon>Actinomycetota</taxon>
        <taxon>Actinomycetes</taxon>
        <taxon>Pseudonocardiales</taxon>
        <taxon>Pseudonocardiaceae</taxon>
        <taxon>Amycolatopsis</taxon>
    </lineage>
</organism>
<keyword evidence="9" id="KW-1185">Reference proteome</keyword>
<dbReference type="InterPro" id="IPR017441">
    <property type="entry name" value="Protein_kinase_ATP_BS"/>
</dbReference>
<accession>A0A1K1SML8</accession>
<keyword evidence="4 5" id="KW-0067">ATP-binding</keyword>
<dbReference type="EMBL" id="FPJG01000006">
    <property type="protein sequence ID" value="SFW85542.1"/>
    <property type="molecule type" value="Genomic_DNA"/>
</dbReference>
<evidence type="ECO:0000256" key="6">
    <source>
        <dbReference type="SAM" id="MobiDB-lite"/>
    </source>
</evidence>
<dbReference type="Pfam" id="PF00069">
    <property type="entry name" value="Pkinase"/>
    <property type="match status" value="1"/>
</dbReference>
<name>A0A1K1SML8_9PSEU</name>
<evidence type="ECO:0000313" key="8">
    <source>
        <dbReference type="EMBL" id="SFW85542.1"/>
    </source>
</evidence>
<protein>
    <submittedName>
        <fullName evidence="8">Serine/threonine protein kinase</fullName>
    </submittedName>
</protein>
<dbReference type="Proteomes" id="UP000182740">
    <property type="component" value="Unassembled WGS sequence"/>
</dbReference>
<feature type="compositionally biased region" description="Pro residues" evidence="6">
    <location>
        <begin position="323"/>
        <end position="337"/>
    </location>
</feature>
<evidence type="ECO:0000256" key="4">
    <source>
        <dbReference type="ARBA" id="ARBA00022840"/>
    </source>
</evidence>
<dbReference type="PROSITE" id="PS00108">
    <property type="entry name" value="PROTEIN_KINASE_ST"/>
    <property type="match status" value="1"/>
</dbReference>
<evidence type="ECO:0000256" key="5">
    <source>
        <dbReference type="PROSITE-ProRule" id="PRU10141"/>
    </source>
</evidence>
<dbReference type="RefSeq" id="WP_245805156.1">
    <property type="nucleotide sequence ID" value="NZ_FPJG01000006.1"/>
</dbReference>
<evidence type="ECO:0000313" key="9">
    <source>
        <dbReference type="Proteomes" id="UP000182740"/>
    </source>
</evidence>
<dbReference type="GO" id="GO:0005524">
    <property type="term" value="F:ATP binding"/>
    <property type="evidence" value="ECO:0007669"/>
    <property type="project" value="UniProtKB-UniRule"/>
</dbReference>
<sequence>MLGDGGSTAPRFSLDVTGERPRWTGDDPPEVIAGRYEVAGLIGTGGTARVYQAFDRRLGRDVAVKVYDRGAVAVEELRRAREKAIQASIDHPGVVALLDSGTDGDRPYLVMQLVDGETLAQRLLAGPLPPERVLELGVQLAEALAHVHARRVVHRDLKPANVLLGADGPLITDFGIAHELDATHVTGTGLVTGTAAYLAPEQVVGEHAGPAADVYALGLILLECLTGEREYPGTLAESAMARLNRAPRVPPGLPAPLGPALDRMTARDPGHRPTAAEVLAMLAEPAAAAPGPGPRRRKMAAAGGLATAAVAVAVAVLLTRPDISPPGLLPVPGPTAPAGPATVPARPPASTIMAGAPRSRTAPEPATAPQRAAAGPAASGDAGGGGKADEKPKPAKPGKGKGRDRP</sequence>
<dbReference type="InterPro" id="IPR000719">
    <property type="entry name" value="Prot_kinase_dom"/>
</dbReference>
<keyword evidence="3 8" id="KW-0418">Kinase</keyword>
<dbReference type="CDD" id="cd14014">
    <property type="entry name" value="STKc_PknB_like"/>
    <property type="match status" value="1"/>
</dbReference>
<reference evidence="9" key="1">
    <citation type="submission" date="2016-11" db="EMBL/GenBank/DDBJ databases">
        <authorList>
            <person name="Varghese N."/>
            <person name="Submissions S."/>
        </authorList>
    </citation>
    <scope>NUCLEOTIDE SEQUENCE [LARGE SCALE GENOMIC DNA]</scope>
    <source>
        <strain evidence="9">DSM 44671</strain>
    </source>
</reference>
<dbReference type="PROSITE" id="PS50011">
    <property type="entry name" value="PROTEIN_KINASE_DOM"/>
    <property type="match status" value="1"/>
</dbReference>
<evidence type="ECO:0000256" key="2">
    <source>
        <dbReference type="ARBA" id="ARBA00022741"/>
    </source>
</evidence>
<dbReference type="PANTHER" id="PTHR43289:SF34">
    <property type="entry name" value="SERINE_THREONINE-PROTEIN KINASE YBDM-RELATED"/>
    <property type="match status" value="1"/>
</dbReference>
<feature type="region of interest" description="Disordered" evidence="6">
    <location>
        <begin position="323"/>
        <end position="406"/>
    </location>
</feature>
<dbReference type="AlphaFoldDB" id="A0A1K1SML8"/>
<dbReference type="PROSITE" id="PS00107">
    <property type="entry name" value="PROTEIN_KINASE_ATP"/>
    <property type="match status" value="1"/>
</dbReference>
<feature type="binding site" evidence="5">
    <location>
        <position position="65"/>
    </location>
    <ligand>
        <name>ATP</name>
        <dbReference type="ChEBI" id="CHEBI:30616"/>
    </ligand>
</feature>
<gene>
    <name evidence="8" type="ORF">SAMN04489730_6166</name>
</gene>
<feature type="region of interest" description="Disordered" evidence="6">
    <location>
        <begin position="1"/>
        <end position="28"/>
    </location>
</feature>
<dbReference type="PANTHER" id="PTHR43289">
    <property type="entry name" value="MITOGEN-ACTIVATED PROTEIN KINASE KINASE KINASE 20-RELATED"/>
    <property type="match status" value="1"/>
</dbReference>
<keyword evidence="1" id="KW-0808">Transferase</keyword>
<feature type="domain" description="Protein kinase" evidence="7">
    <location>
        <begin position="36"/>
        <end position="287"/>
    </location>
</feature>
<evidence type="ECO:0000259" key="7">
    <source>
        <dbReference type="PROSITE" id="PS50011"/>
    </source>
</evidence>
<evidence type="ECO:0000256" key="1">
    <source>
        <dbReference type="ARBA" id="ARBA00022679"/>
    </source>
</evidence>